<evidence type="ECO:0008006" key="4">
    <source>
        <dbReference type="Google" id="ProtNLM"/>
    </source>
</evidence>
<feature type="chain" id="PRO_5042849023" description="Secreted protein" evidence="1">
    <location>
        <begin position="20"/>
        <end position="123"/>
    </location>
</feature>
<dbReference type="AlphaFoldDB" id="A0AAQ4F8Z1"/>
<dbReference type="Proteomes" id="UP001321473">
    <property type="component" value="Unassembled WGS sequence"/>
</dbReference>
<sequence>MAATVLAMASAMAATAATAVSSRVDTTKADVQRKLRKLFCPSGAKTSEAESRKNCTLVASCYLCIYSVQNENKSCHDHASNPFVCFHVSSPFQSGSDWTDACQDTYYCAHRCDLTCELCLMEE</sequence>
<dbReference type="EMBL" id="JARKHS020005875">
    <property type="protein sequence ID" value="KAK8783108.1"/>
    <property type="molecule type" value="Genomic_DNA"/>
</dbReference>
<protein>
    <recommendedName>
        <fullName evidence="4">Secreted protein</fullName>
    </recommendedName>
</protein>
<organism evidence="2 3">
    <name type="scientific">Amblyomma americanum</name>
    <name type="common">Lone star tick</name>
    <dbReference type="NCBI Taxonomy" id="6943"/>
    <lineage>
        <taxon>Eukaryota</taxon>
        <taxon>Metazoa</taxon>
        <taxon>Ecdysozoa</taxon>
        <taxon>Arthropoda</taxon>
        <taxon>Chelicerata</taxon>
        <taxon>Arachnida</taxon>
        <taxon>Acari</taxon>
        <taxon>Parasitiformes</taxon>
        <taxon>Ixodida</taxon>
        <taxon>Ixodoidea</taxon>
        <taxon>Ixodidae</taxon>
        <taxon>Amblyomminae</taxon>
        <taxon>Amblyomma</taxon>
    </lineage>
</organism>
<keyword evidence="3" id="KW-1185">Reference proteome</keyword>
<evidence type="ECO:0000313" key="2">
    <source>
        <dbReference type="EMBL" id="KAK8783108.1"/>
    </source>
</evidence>
<keyword evidence="1" id="KW-0732">Signal</keyword>
<evidence type="ECO:0000313" key="3">
    <source>
        <dbReference type="Proteomes" id="UP001321473"/>
    </source>
</evidence>
<gene>
    <name evidence="2" type="ORF">V5799_015553</name>
</gene>
<accession>A0AAQ4F8Z1</accession>
<name>A0AAQ4F8Z1_AMBAM</name>
<proteinExistence type="predicted"/>
<comment type="caution">
    <text evidence="2">The sequence shown here is derived from an EMBL/GenBank/DDBJ whole genome shotgun (WGS) entry which is preliminary data.</text>
</comment>
<feature type="signal peptide" evidence="1">
    <location>
        <begin position="1"/>
        <end position="19"/>
    </location>
</feature>
<evidence type="ECO:0000256" key="1">
    <source>
        <dbReference type="SAM" id="SignalP"/>
    </source>
</evidence>
<reference evidence="2 3" key="1">
    <citation type="journal article" date="2023" name="Arcadia Sci">
        <title>De novo assembly of a long-read Amblyomma americanum tick genome.</title>
        <authorList>
            <person name="Chou S."/>
            <person name="Poskanzer K.E."/>
            <person name="Rollins M."/>
            <person name="Thuy-Boun P.S."/>
        </authorList>
    </citation>
    <scope>NUCLEOTIDE SEQUENCE [LARGE SCALE GENOMIC DNA]</scope>
    <source>
        <strain evidence="2">F_SG_1</strain>
        <tissue evidence="2">Salivary glands</tissue>
    </source>
</reference>